<sequence>MTLSPARSVALVTGGSRGIGAAISRRLAADGHALAINYAGRRDDAEALAAELSAAGAQAIALQADVADPQAVRQLFDAIEARFGGIDVVVNSAGVLQLAPLADTDDALFERVIGINLKGAFNVLRESARRVRDGGRLITLSTSVVGIRLENYSVYAASKAAVETMGAILSKELRGRNITVNAVAPGPTATDLFLDGKSPELIERLAKMNPLERLGTPEDIAGAVAFLAGADGGWINGQVLRANGGMV</sequence>
<dbReference type="InterPro" id="IPR002347">
    <property type="entry name" value="SDR_fam"/>
</dbReference>
<organism evidence="4 5">
    <name type="scientific">Stenotrophomonas maltophilia</name>
    <name type="common">Pseudomonas maltophilia</name>
    <name type="synonym">Xanthomonas maltophilia</name>
    <dbReference type="NCBI Taxonomy" id="40324"/>
    <lineage>
        <taxon>Bacteria</taxon>
        <taxon>Pseudomonadati</taxon>
        <taxon>Pseudomonadota</taxon>
        <taxon>Gammaproteobacteria</taxon>
        <taxon>Lysobacterales</taxon>
        <taxon>Lysobacteraceae</taxon>
        <taxon>Stenotrophomonas</taxon>
        <taxon>Stenotrophomonas maltophilia group</taxon>
    </lineage>
</organism>
<dbReference type="Gene3D" id="3.40.50.720">
    <property type="entry name" value="NAD(P)-binding Rossmann-like Domain"/>
    <property type="match status" value="1"/>
</dbReference>
<evidence type="ECO:0000256" key="2">
    <source>
        <dbReference type="ARBA" id="ARBA00023002"/>
    </source>
</evidence>
<dbReference type="InterPro" id="IPR057326">
    <property type="entry name" value="KR_dom"/>
</dbReference>
<keyword evidence="2" id="KW-0560">Oxidoreductase</keyword>
<dbReference type="RefSeq" id="WP_151356475.1">
    <property type="nucleotide sequence ID" value="NZ_CP104863.1"/>
</dbReference>
<name>A0A0F5ZPQ6_STEMA</name>
<dbReference type="PRINTS" id="PR00081">
    <property type="entry name" value="GDHRDH"/>
</dbReference>
<dbReference type="CDD" id="cd05362">
    <property type="entry name" value="THN_reductase-like_SDR_c"/>
    <property type="match status" value="1"/>
</dbReference>
<dbReference type="PRINTS" id="PR00080">
    <property type="entry name" value="SDRFAMILY"/>
</dbReference>
<evidence type="ECO:0000313" key="4">
    <source>
        <dbReference type="EMBL" id="KKD57302.1"/>
    </source>
</evidence>
<reference evidence="4 5" key="1">
    <citation type="submission" date="2015-03" db="EMBL/GenBank/DDBJ databases">
        <title>Draft genome of Stenotrophomonas maltophila isolated from urine specimen.</title>
        <authorList>
            <person name="Murugan N."/>
            <person name="Malathi J."/>
            <person name="Umashankar V."/>
            <person name="Madhavan H."/>
        </authorList>
    </citation>
    <scope>NUCLEOTIDE SEQUENCE [LARGE SCALE GENOMIC DNA]</scope>
    <source>
        <strain evidence="4 5">JMNMN1</strain>
    </source>
</reference>
<dbReference type="PATRIC" id="fig|40324.63.peg.4112"/>
<gene>
    <name evidence="4" type="ORF">VM57_11145</name>
</gene>
<dbReference type="PANTHER" id="PTHR48107:SF7">
    <property type="entry name" value="RE15974P"/>
    <property type="match status" value="1"/>
</dbReference>
<protein>
    <submittedName>
        <fullName evidence="4">3-ketoacyl-ACP reductase</fullName>
    </submittedName>
</protein>
<dbReference type="Pfam" id="PF13561">
    <property type="entry name" value="adh_short_C2"/>
    <property type="match status" value="1"/>
</dbReference>
<evidence type="ECO:0000313" key="5">
    <source>
        <dbReference type="Proteomes" id="UP000243478"/>
    </source>
</evidence>
<evidence type="ECO:0000256" key="1">
    <source>
        <dbReference type="ARBA" id="ARBA00006484"/>
    </source>
</evidence>
<comment type="caution">
    <text evidence="4">The sequence shown here is derived from an EMBL/GenBank/DDBJ whole genome shotgun (WGS) entry which is preliminary data.</text>
</comment>
<dbReference type="GO" id="GO:0016614">
    <property type="term" value="F:oxidoreductase activity, acting on CH-OH group of donors"/>
    <property type="evidence" value="ECO:0007669"/>
    <property type="project" value="UniProtKB-ARBA"/>
</dbReference>
<comment type="similarity">
    <text evidence="1">Belongs to the short-chain dehydrogenases/reductases (SDR) family.</text>
</comment>
<dbReference type="FunFam" id="3.40.50.720:FF:000084">
    <property type="entry name" value="Short-chain dehydrogenase reductase"/>
    <property type="match status" value="1"/>
</dbReference>
<dbReference type="Proteomes" id="UP000243478">
    <property type="component" value="Unassembled WGS sequence"/>
</dbReference>
<dbReference type="InterPro" id="IPR036291">
    <property type="entry name" value="NAD(P)-bd_dom_sf"/>
</dbReference>
<dbReference type="SUPFAM" id="SSF51735">
    <property type="entry name" value="NAD(P)-binding Rossmann-fold domains"/>
    <property type="match status" value="1"/>
</dbReference>
<dbReference type="PANTHER" id="PTHR48107">
    <property type="entry name" value="NADPH-DEPENDENT ALDEHYDE REDUCTASE-LIKE PROTEIN, CHLOROPLASTIC-RELATED"/>
    <property type="match status" value="1"/>
</dbReference>
<proteinExistence type="inferred from homology"/>
<dbReference type="EMBL" id="JZRZ01000018">
    <property type="protein sequence ID" value="KKD57302.1"/>
    <property type="molecule type" value="Genomic_DNA"/>
</dbReference>
<dbReference type="SMART" id="SM00822">
    <property type="entry name" value="PKS_KR"/>
    <property type="match status" value="1"/>
</dbReference>
<dbReference type="AlphaFoldDB" id="A0A0F5ZPQ6"/>
<feature type="domain" description="Ketoreductase" evidence="3">
    <location>
        <begin position="8"/>
        <end position="186"/>
    </location>
</feature>
<evidence type="ECO:0000259" key="3">
    <source>
        <dbReference type="SMART" id="SM00822"/>
    </source>
</evidence>
<accession>A0A0F5ZPQ6</accession>